<dbReference type="PANTHER" id="PTHR23515">
    <property type="entry name" value="HIGH-AFFINITY NITRATE TRANSPORTER 2.3"/>
    <property type="match status" value="1"/>
</dbReference>
<keyword evidence="3 8" id="KW-0812">Transmembrane</keyword>
<evidence type="ECO:0000256" key="2">
    <source>
        <dbReference type="ARBA" id="ARBA00008432"/>
    </source>
</evidence>
<dbReference type="Proteomes" id="UP001085076">
    <property type="component" value="Miscellaneous, Linkage group lg01"/>
</dbReference>
<keyword evidence="11" id="KW-1185">Reference proteome</keyword>
<evidence type="ECO:0000256" key="8">
    <source>
        <dbReference type="SAM" id="Phobius"/>
    </source>
</evidence>
<dbReference type="GO" id="GO:0016020">
    <property type="term" value="C:membrane"/>
    <property type="evidence" value="ECO:0007669"/>
    <property type="project" value="UniProtKB-ARBA"/>
</dbReference>
<evidence type="ECO:0000256" key="1">
    <source>
        <dbReference type="ARBA" id="ARBA00004127"/>
    </source>
</evidence>
<feature type="transmembrane region" description="Helical" evidence="8">
    <location>
        <begin position="115"/>
        <end position="134"/>
    </location>
</feature>
<feature type="transmembrane region" description="Helical" evidence="8">
    <location>
        <begin position="364"/>
        <end position="386"/>
    </location>
</feature>
<feature type="domain" description="Major facilitator superfamily (MFS) profile" evidence="9">
    <location>
        <begin position="50"/>
        <end position="450"/>
    </location>
</feature>
<evidence type="ECO:0000259" key="9">
    <source>
        <dbReference type="PROSITE" id="PS50850"/>
    </source>
</evidence>
<dbReference type="InterPro" id="IPR036259">
    <property type="entry name" value="MFS_trans_sf"/>
</dbReference>
<dbReference type="FunFam" id="1.20.1250.20:FF:000053">
    <property type="entry name" value="Nitrate transporter 2.1"/>
    <property type="match status" value="1"/>
</dbReference>
<feature type="transmembrane region" description="Helical" evidence="8">
    <location>
        <begin position="141"/>
        <end position="160"/>
    </location>
</feature>
<evidence type="ECO:0000256" key="3">
    <source>
        <dbReference type="ARBA" id="ARBA00022692"/>
    </source>
</evidence>
<feature type="transmembrane region" description="Helical" evidence="8">
    <location>
        <begin position="211"/>
        <end position="232"/>
    </location>
</feature>
<evidence type="ECO:0000256" key="4">
    <source>
        <dbReference type="ARBA" id="ARBA00022989"/>
    </source>
</evidence>
<dbReference type="InterPro" id="IPR011701">
    <property type="entry name" value="MFS"/>
</dbReference>
<keyword evidence="4 8" id="KW-1133">Transmembrane helix</keyword>
<feature type="transmembrane region" description="Helical" evidence="8">
    <location>
        <begin position="393"/>
        <end position="416"/>
    </location>
</feature>
<comment type="subcellular location">
    <subcellularLocation>
        <location evidence="1">Endomembrane system</location>
        <topology evidence="1">Multi-pass membrane protein</topology>
    </subcellularLocation>
</comment>
<name>A0A9D5HRF4_9LILI</name>
<evidence type="ECO:0000256" key="5">
    <source>
        <dbReference type="ARBA" id="ARBA00023063"/>
    </source>
</evidence>
<keyword evidence="5" id="KW-0534">Nitrate assimilation</keyword>
<reference evidence="10" key="2">
    <citation type="journal article" date="2022" name="Hortic Res">
        <title>The genome of Dioscorea zingiberensis sheds light on the biosynthesis, origin and evolution of the medicinally important diosgenin saponins.</title>
        <authorList>
            <person name="Li Y."/>
            <person name="Tan C."/>
            <person name="Li Z."/>
            <person name="Guo J."/>
            <person name="Li S."/>
            <person name="Chen X."/>
            <person name="Wang C."/>
            <person name="Dai X."/>
            <person name="Yang H."/>
            <person name="Song W."/>
            <person name="Hou L."/>
            <person name="Xu J."/>
            <person name="Tong Z."/>
            <person name="Xu A."/>
            <person name="Yuan X."/>
            <person name="Wang W."/>
            <person name="Yang Q."/>
            <person name="Chen L."/>
            <person name="Sun Z."/>
            <person name="Wang K."/>
            <person name="Pan B."/>
            <person name="Chen J."/>
            <person name="Bao Y."/>
            <person name="Liu F."/>
            <person name="Qi X."/>
            <person name="Gang D.R."/>
            <person name="Wen J."/>
            <person name="Li J."/>
        </authorList>
    </citation>
    <scope>NUCLEOTIDE SEQUENCE</scope>
    <source>
        <strain evidence="10">Dzin_1.0</strain>
    </source>
</reference>
<feature type="transmembrane region" description="Helical" evidence="8">
    <location>
        <begin position="55"/>
        <end position="74"/>
    </location>
</feature>
<proteinExistence type="inferred from homology"/>
<feature type="transmembrane region" description="Helical" evidence="8">
    <location>
        <begin position="338"/>
        <end position="358"/>
    </location>
</feature>
<organism evidence="10 11">
    <name type="scientific">Dioscorea zingiberensis</name>
    <dbReference type="NCBI Taxonomy" id="325984"/>
    <lineage>
        <taxon>Eukaryota</taxon>
        <taxon>Viridiplantae</taxon>
        <taxon>Streptophyta</taxon>
        <taxon>Embryophyta</taxon>
        <taxon>Tracheophyta</taxon>
        <taxon>Spermatophyta</taxon>
        <taxon>Magnoliopsida</taxon>
        <taxon>Liliopsida</taxon>
        <taxon>Dioscoreales</taxon>
        <taxon>Dioscoreaceae</taxon>
        <taxon>Dioscorea</taxon>
    </lineage>
</organism>
<sequence>MEQLEMEEHGTIRSSSSSSYHQGGFKMPVDSEHKATQFWLFSIASPHMRSFHLSWFSFFSCFVSTFAAPPLLPIIRDNLNLTSADIANAGIASVSGAVFARLVMGTACDLVGPRLASATLILLTAPAVFCTSLITSPASYLIVRFFTGFSLASFVSTQFWMSSMFSAPKVGVANGISGGWGNLGGGATQLIMPVLYSIIHRAGSTNFTAWRIAFFIPGLVQVLSAIAVLAFGQDMPDGDFSRLKKSGDKPKDNFADVFRHGASNYRGWILALTYGYCFGVELTVDNIIAEYFYDRFDLNLRTAGVIAASFGLANIVSRPGGGWLSDVLAMRFGMRGRLWGLWLVQMIGGLLCVLLGQMDSLTSSVLVMIFFSFFCQAACGLTYGVVPFISRRSLGLVSGMTGGGGNVGAVVSQLLFFRGSKYSKETGISLMGVMILCCTLPIMLIYFPQWGGMLCGPSSKENATEEGYYSSEWSCEEKEKGFHLASLKFAANSMNERGKKGSGSLPTVHVDGLSATV</sequence>
<dbReference type="OrthoDB" id="434240at2759"/>
<feature type="transmembrane region" description="Helical" evidence="8">
    <location>
        <begin position="428"/>
        <end position="447"/>
    </location>
</feature>
<evidence type="ECO:0000313" key="11">
    <source>
        <dbReference type="Proteomes" id="UP001085076"/>
    </source>
</evidence>
<keyword evidence="6 8" id="KW-0472">Membrane</keyword>
<evidence type="ECO:0000256" key="7">
    <source>
        <dbReference type="SAM" id="MobiDB-lite"/>
    </source>
</evidence>
<dbReference type="CDD" id="cd17341">
    <property type="entry name" value="MFS_NRT2_like"/>
    <property type="match status" value="1"/>
</dbReference>
<feature type="transmembrane region" description="Helical" evidence="8">
    <location>
        <begin position="180"/>
        <end position="199"/>
    </location>
</feature>
<reference evidence="10" key="1">
    <citation type="submission" date="2021-03" db="EMBL/GenBank/DDBJ databases">
        <authorList>
            <person name="Li Z."/>
            <person name="Yang C."/>
        </authorList>
    </citation>
    <scope>NUCLEOTIDE SEQUENCE</scope>
    <source>
        <strain evidence="10">Dzin_1.0</strain>
        <tissue evidence="10">Leaf</tissue>
    </source>
</reference>
<dbReference type="GO" id="GO:0015112">
    <property type="term" value="F:nitrate transmembrane transporter activity"/>
    <property type="evidence" value="ECO:0007669"/>
    <property type="project" value="InterPro"/>
</dbReference>
<evidence type="ECO:0000256" key="6">
    <source>
        <dbReference type="ARBA" id="ARBA00023136"/>
    </source>
</evidence>
<dbReference type="InterPro" id="IPR020846">
    <property type="entry name" value="MFS_dom"/>
</dbReference>
<feature type="compositionally biased region" description="Basic and acidic residues" evidence="7">
    <location>
        <begin position="1"/>
        <end position="11"/>
    </location>
</feature>
<dbReference type="EMBL" id="JAGGNH010000001">
    <property type="protein sequence ID" value="KAJ0985771.1"/>
    <property type="molecule type" value="Genomic_DNA"/>
</dbReference>
<feature type="region of interest" description="Disordered" evidence="7">
    <location>
        <begin position="1"/>
        <end position="24"/>
    </location>
</feature>
<accession>A0A9D5HRF4</accession>
<comment type="similarity">
    <text evidence="2">Belongs to the major facilitator superfamily. Nitrate/nitrite porter (TC 2.A.1.8) family.</text>
</comment>
<comment type="caution">
    <text evidence="10">The sequence shown here is derived from an EMBL/GenBank/DDBJ whole genome shotgun (WGS) entry which is preliminary data.</text>
</comment>
<dbReference type="FunFam" id="1.20.1250.20:FF:000198">
    <property type="entry name" value="High affinity nitrate transporter 2.5"/>
    <property type="match status" value="1"/>
</dbReference>
<protein>
    <recommendedName>
        <fullName evidence="9">Major facilitator superfamily (MFS) profile domain-containing protein</fullName>
    </recommendedName>
</protein>
<dbReference type="PROSITE" id="PS50850">
    <property type="entry name" value="MFS"/>
    <property type="match status" value="1"/>
</dbReference>
<dbReference type="GO" id="GO:0042128">
    <property type="term" value="P:nitrate assimilation"/>
    <property type="evidence" value="ECO:0007669"/>
    <property type="project" value="UniProtKB-KW"/>
</dbReference>
<evidence type="ECO:0000313" key="10">
    <source>
        <dbReference type="EMBL" id="KAJ0985771.1"/>
    </source>
</evidence>
<gene>
    <name evidence="10" type="ORF">J5N97_004127</name>
</gene>
<dbReference type="AlphaFoldDB" id="A0A9D5HRF4"/>
<dbReference type="Pfam" id="PF07690">
    <property type="entry name" value="MFS_1"/>
    <property type="match status" value="1"/>
</dbReference>
<dbReference type="SUPFAM" id="SSF103473">
    <property type="entry name" value="MFS general substrate transporter"/>
    <property type="match status" value="1"/>
</dbReference>
<dbReference type="GO" id="GO:0012505">
    <property type="term" value="C:endomembrane system"/>
    <property type="evidence" value="ECO:0007669"/>
    <property type="project" value="UniProtKB-SubCell"/>
</dbReference>
<dbReference type="InterPro" id="IPR044772">
    <property type="entry name" value="NO3_transporter"/>
</dbReference>
<dbReference type="Gene3D" id="1.20.1250.20">
    <property type="entry name" value="MFS general substrate transporter like domains"/>
    <property type="match status" value="2"/>
</dbReference>